<dbReference type="PROSITE" id="PS51892">
    <property type="entry name" value="SUBTILASE"/>
    <property type="match status" value="1"/>
</dbReference>
<dbReference type="CDD" id="cd02120">
    <property type="entry name" value="PA_subtilisin_like"/>
    <property type="match status" value="1"/>
</dbReference>
<comment type="caution">
    <text evidence="3">Lacks conserved residue(s) required for the propagation of feature annotation.</text>
</comment>
<comment type="caution">
    <text evidence="6">The sequence shown here is derived from an EMBL/GenBank/DDBJ whole genome shotgun (WGS) entry which is preliminary data.</text>
</comment>
<protein>
    <submittedName>
        <fullName evidence="6">Uncharacterized protein</fullName>
    </submittedName>
</protein>
<proteinExistence type="inferred from homology"/>
<reference evidence="6 7" key="1">
    <citation type="submission" date="2024-11" db="EMBL/GenBank/DDBJ databases">
        <title>A near-complete genome assembly of Cinchona calisaya.</title>
        <authorList>
            <person name="Lian D.C."/>
            <person name="Zhao X.W."/>
            <person name="Wei L."/>
        </authorList>
    </citation>
    <scope>NUCLEOTIDE SEQUENCE [LARGE SCALE GENOMIC DNA]</scope>
    <source>
        <tissue evidence="6">Nenye</tissue>
    </source>
</reference>
<dbReference type="Gene3D" id="2.60.40.2310">
    <property type="match status" value="1"/>
</dbReference>
<accession>A0ABD2ZGC8</accession>
<dbReference type="AlphaFoldDB" id="A0ABD2ZGC8"/>
<dbReference type="Proteomes" id="UP001630127">
    <property type="component" value="Unassembled WGS sequence"/>
</dbReference>
<evidence type="ECO:0000259" key="5">
    <source>
        <dbReference type="Pfam" id="PF17766"/>
    </source>
</evidence>
<organism evidence="6 7">
    <name type="scientific">Cinchona calisaya</name>
    <dbReference type="NCBI Taxonomy" id="153742"/>
    <lineage>
        <taxon>Eukaryota</taxon>
        <taxon>Viridiplantae</taxon>
        <taxon>Streptophyta</taxon>
        <taxon>Embryophyta</taxon>
        <taxon>Tracheophyta</taxon>
        <taxon>Spermatophyta</taxon>
        <taxon>Magnoliopsida</taxon>
        <taxon>eudicotyledons</taxon>
        <taxon>Gunneridae</taxon>
        <taxon>Pentapetalae</taxon>
        <taxon>asterids</taxon>
        <taxon>lamiids</taxon>
        <taxon>Gentianales</taxon>
        <taxon>Rubiaceae</taxon>
        <taxon>Cinchonoideae</taxon>
        <taxon>Cinchoneae</taxon>
        <taxon>Cinchona</taxon>
    </lineage>
</organism>
<feature type="domain" description="Subtilisin-like protease fibronectin type-III" evidence="5">
    <location>
        <begin position="439"/>
        <end position="533"/>
    </location>
</feature>
<dbReference type="InterPro" id="IPR036852">
    <property type="entry name" value="Peptidase_S8/S53_dom_sf"/>
</dbReference>
<dbReference type="InterPro" id="IPR045051">
    <property type="entry name" value="SBT"/>
</dbReference>
<keyword evidence="7" id="KW-1185">Reference proteome</keyword>
<evidence type="ECO:0000256" key="2">
    <source>
        <dbReference type="ARBA" id="ARBA00022729"/>
    </source>
</evidence>
<dbReference type="Pfam" id="PF00082">
    <property type="entry name" value="Peptidase_S8"/>
    <property type="match status" value="1"/>
</dbReference>
<evidence type="ECO:0000256" key="1">
    <source>
        <dbReference type="ARBA" id="ARBA00011073"/>
    </source>
</evidence>
<dbReference type="InterPro" id="IPR000209">
    <property type="entry name" value="Peptidase_S8/S53_dom"/>
</dbReference>
<evidence type="ECO:0000313" key="7">
    <source>
        <dbReference type="Proteomes" id="UP001630127"/>
    </source>
</evidence>
<dbReference type="InterPro" id="IPR041469">
    <property type="entry name" value="Subtilisin-like_FN3"/>
</dbReference>
<sequence length="539" mass="57646">MFTLANCNSSRFIAGSLVPDVSLLDVAKGTARGGVPSSRLAIYKVCWFDICSDADILSALDDAIHDGVDVLSVSLGPNPPQASYFQDATSIGTFHAFQKGILVSASVGNSFFPQTATNVAPWILTVAASTIDRELQSNIHLGNSKIIKGFGLNPSNLESASGLIVGSDAAAPGIPPRNASFCQINSLDPNLVKGKIIVCAVEKITDNATQLGVYTRNIGSVGMILVEPLAKDLVFQFGTQATLIGQNEFEELQKYIANEKYRNPVAAIYQTKTVISTKPSQKLQHSLRRPDIAAPGVNILAAWSPVALFFSGLHPVDYDIISGSSLAAPHVAAVTAIIKTCHPSWSPAAIKSAMMTTASVLDNTGNYIRRHPNDTLATPFDYGSGHINPVAAIDPGLIYDFDFNDVLYFLCSNGATAAQLKNLTGQIFNCKIRSRPSYDFNYPSIGVSNMNGRLSVQRTVTYCGKGPTEYISTIEHPSGVQVTVTPSVLKFTNPGDKMSFMVNFTPSRTSNGSFVFGALTWSNTVHTVRSPIALNVLSI</sequence>
<dbReference type="Gene3D" id="3.40.50.200">
    <property type="entry name" value="Peptidase S8/S53 domain"/>
    <property type="match status" value="1"/>
</dbReference>
<feature type="domain" description="Peptidase S8/S53" evidence="4">
    <location>
        <begin position="31"/>
        <end position="365"/>
    </location>
</feature>
<evidence type="ECO:0000256" key="3">
    <source>
        <dbReference type="PROSITE-ProRule" id="PRU01240"/>
    </source>
</evidence>
<dbReference type="Pfam" id="PF17766">
    <property type="entry name" value="fn3_6"/>
    <property type="match status" value="1"/>
</dbReference>
<comment type="similarity">
    <text evidence="1 3">Belongs to the peptidase S8 family.</text>
</comment>
<dbReference type="EMBL" id="JBJUIK010000009">
    <property type="protein sequence ID" value="KAL3518526.1"/>
    <property type="molecule type" value="Genomic_DNA"/>
</dbReference>
<evidence type="ECO:0000313" key="6">
    <source>
        <dbReference type="EMBL" id="KAL3518526.1"/>
    </source>
</evidence>
<gene>
    <name evidence="6" type="ORF">ACH5RR_021115</name>
</gene>
<dbReference type="PANTHER" id="PTHR10795">
    <property type="entry name" value="PROPROTEIN CONVERTASE SUBTILISIN/KEXIN"/>
    <property type="match status" value="1"/>
</dbReference>
<dbReference type="SUPFAM" id="SSF52743">
    <property type="entry name" value="Subtilisin-like"/>
    <property type="match status" value="1"/>
</dbReference>
<evidence type="ECO:0000259" key="4">
    <source>
        <dbReference type="Pfam" id="PF00082"/>
    </source>
</evidence>
<dbReference type="Gene3D" id="3.50.30.30">
    <property type="match status" value="1"/>
</dbReference>
<keyword evidence="2" id="KW-0732">Signal</keyword>
<name>A0ABD2ZGC8_9GENT</name>